<evidence type="ECO:0000256" key="2">
    <source>
        <dbReference type="ARBA" id="ARBA00022748"/>
    </source>
</evidence>
<reference evidence="6" key="1">
    <citation type="submission" date="2019-11" db="EMBL/GenBank/DDBJ databases">
        <authorList>
            <person name="Feng L."/>
        </authorList>
    </citation>
    <scope>NUCLEOTIDE SEQUENCE</scope>
    <source>
        <strain evidence="6">PclaraLFYP37</strain>
    </source>
</reference>
<sequence>MKRFILYTLIAFTLLSCGGSEGRFRLKGEFEHLRQGEFYIYSNDGGTAGFDTIKIEDGQFDYETDLRDHAIYYLLYPNLSEQVIFGASGDVITIKGDARNLKSVEVKGSQPNEELTAFRLENKDKGLSGTREAAAAFIAQSPSSPVSVFLFKEYFLSYDDVSQGDVKKHYRALCKAQPDNLQLLSWQSDVENRGRLLKKGSSLPEFSFTLEDGRKVQASDYRGKPLLVHFWASWEGRSRAETFRVRRMLKGNQGKIEAVSISLDVNDAARKGIERMDSVSWTSYCDFQSWNSPLVKQFGIRSIPFYLLAGADGKVLAAGASYEKDIEPEIKKLFEPR</sequence>
<dbReference type="PANTHER" id="PTHR42852">
    <property type="entry name" value="THIOL:DISULFIDE INTERCHANGE PROTEIN DSBE"/>
    <property type="match status" value="1"/>
</dbReference>
<feature type="domain" description="Thioredoxin" evidence="5">
    <location>
        <begin position="197"/>
        <end position="335"/>
    </location>
</feature>
<dbReference type="InterPro" id="IPR025380">
    <property type="entry name" value="DUF4369"/>
</dbReference>
<dbReference type="Pfam" id="PF08534">
    <property type="entry name" value="Redoxin"/>
    <property type="match status" value="1"/>
</dbReference>
<keyword evidence="4" id="KW-0676">Redox-active center</keyword>
<dbReference type="Pfam" id="PF14289">
    <property type="entry name" value="DUF4369"/>
    <property type="match status" value="1"/>
</dbReference>
<keyword evidence="2" id="KW-0201">Cytochrome c-type biogenesis</keyword>
<dbReference type="EMBL" id="CACRUT010000016">
    <property type="protein sequence ID" value="VYU48536.1"/>
    <property type="molecule type" value="Genomic_DNA"/>
</dbReference>
<dbReference type="GO" id="GO:0016491">
    <property type="term" value="F:oxidoreductase activity"/>
    <property type="evidence" value="ECO:0007669"/>
    <property type="project" value="InterPro"/>
</dbReference>
<evidence type="ECO:0000256" key="4">
    <source>
        <dbReference type="ARBA" id="ARBA00023284"/>
    </source>
</evidence>
<dbReference type="InterPro" id="IPR013766">
    <property type="entry name" value="Thioredoxin_domain"/>
</dbReference>
<dbReference type="Gene3D" id="3.40.30.10">
    <property type="entry name" value="Glutaredoxin"/>
    <property type="match status" value="1"/>
</dbReference>
<dbReference type="SUPFAM" id="SSF52833">
    <property type="entry name" value="Thioredoxin-like"/>
    <property type="match status" value="1"/>
</dbReference>
<evidence type="ECO:0000256" key="1">
    <source>
        <dbReference type="ARBA" id="ARBA00004196"/>
    </source>
</evidence>
<dbReference type="PROSITE" id="PS51352">
    <property type="entry name" value="THIOREDOXIN_2"/>
    <property type="match status" value="1"/>
</dbReference>
<proteinExistence type="predicted"/>
<dbReference type="InterPro" id="IPR036249">
    <property type="entry name" value="Thioredoxin-like_sf"/>
</dbReference>
<dbReference type="CDD" id="cd02966">
    <property type="entry name" value="TlpA_like_family"/>
    <property type="match status" value="1"/>
</dbReference>
<name>A0A6N3F9D1_9BACT</name>
<dbReference type="GO" id="GO:0030313">
    <property type="term" value="C:cell envelope"/>
    <property type="evidence" value="ECO:0007669"/>
    <property type="project" value="UniProtKB-SubCell"/>
</dbReference>
<dbReference type="PROSITE" id="PS51257">
    <property type="entry name" value="PROKAR_LIPOPROTEIN"/>
    <property type="match status" value="1"/>
</dbReference>
<accession>A0A6N3F9D1</accession>
<organism evidence="6">
    <name type="scientific">Paraprevotella clara</name>
    <dbReference type="NCBI Taxonomy" id="454154"/>
    <lineage>
        <taxon>Bacteria</taxon>
        <taxon>Pseudomonadati</taxon>
        <taxon>Bacteroidota</taxon>
        <taxon>Bacteroidia</taxon>
        <taxon>Bacteroidales</taxon>
        <taxon>Prevotellaceae</taxon>
        <taxon>Paraprevotella</taxon>
    </lineage>
</organism>
<dbReference type="GO" id="GO:0017004">
    <property type="term" value="P:cytochrome complex assembly"/>
    <property type="evidence" value="ECO:0007669"/>
    <property type="project" value="UniProtKB-KW"/>
</dbReference>
<evidence type="ECO:0000259" key="5">
    <source>
        <dbReference type="PROSITE" id="PS51352"/>
    </source>
</evidence>
<evidence type="ECO:0000313" key="6">
    <source>
        <dbReference type="EMBL" id="VYU48536.1"/>
    </source>
</evidence>
<dbReference type="PANTHER" id="PTHR42852:SF6">
    <property type="entry name" value="THIOL:DISULFIDE INTERCHANGE PROTEIN DSBE"/>
    <property type="match status" value="1"/>
</dbReference>
<evidence type="ECO:0000256" key="3">
    <source>
        <dbReference type="ARBA" id="ARBA00023157"/>
    </source>
</evidence>
<dbReference type="GeneID" id="93556647"/>
<keyword evidence="3" id="KW-1015">Disulfide bond</keyword>
<protein>
    <submittedName>
        <fullName evidence="6">Thiol-disulfide oxidoreductase</fullName>
    </submittedName>
</protein>
<dbReference type="AlphaFoldDB" id="A0A6N3F9D1"/>
<dbReference type="InterPro" id="IPR050553">
    <property type="entry name" value="Thioredoxin_ResA/DsbE_sf"/>
</dbReference>
<dbReference type="InterPro" id="IPR013740">
    <property type="entry name" value="Redoxin"/>
</dbReference>
<comment type="subcellular location">
    <subcellularLocation>
        <location evidence="1">Cell envelope</location>
    </subcellularLocation>
</comment>
<dbReference type="RefSeq" id="WP_008618397.1">
    <property type="nucleotide sequence ID" value="NZ_CABMOJ010000015.1"/>
</dbReference>
<gene>
    <name evidence="6" type="ORF">PCLFYP37_03083</name>
</gene>